<proteinExistence type="predicted"/>
<gene>
    <name evidence="3" type="ORF">LSH36_275g01006</name>
</gene>
<keyword evidence="2" id="KW-0472">Membrane</keyword>
<keyword evidence="4" id="KW-1185">Reference proteome</keyword>
<protein>
    <submittedName>
        <fullName evidence="3">Uncharacterized protein</fullName>
    </submittedName>
</protein>
<keyword evidence="2" id="KW-1133">Transmembrane helix</keyword>
<organism evidence="3 4">
    <name type="scientific">Paralvinella palmiformis</name>
    <dbReference type="NCBI Taxonomy" id="53620"/>
    <lineage>
        <taxon>Eukaryota</taxon>
        <taxon>Metazoa</taxon>
        <taxon>Spiralia</taxon>
        <taxon>Lophotrochozoa</taxon>
        <taxon>Annelida</taxon>
        <taxon>Polychaeta</taxon>
        <taxon>Sedentaria</taxon>
        <taxon>Canalipalpata</taxon>
        <taxon>Terebellida</taxon>
        <taxon>Terebelliformia</taxon>
        <taxon>Alvinellidae</taxon>
        <taxon>Paralvinella</taxon>
    </lineage>
</organism>
<evidence type="ECO:0000313" key="3">
    <source>
        <dbReference type="EMBL" id="KAK2154142.1"/>
    </source>
</evidence>
<dbReference type="AlphaFoldDB" id="A0AAD9JK21"/>
<dbReference type="EMBL" id="JAODUP010000275">
    <property type="protein sequence ID" value="KAK2154142.1"/>
    <property type="molecule type" value="Genomic_DNA"/>
</dbReference>
<accession>A0AAD9JK21</accession>
<evidence type="ECO:0000313" key="4">
    <source>
        <dbReference type="Proteomes" id="UP001208570"/>
    </source>
</evidence>
<evidence type="ECO:0000256" key="1">
    <source>
        <dbReference type="SAM" id="MobiDB-lite"/>
    </source>
</evidence>
<feature type="transmembrane region" description="Helical" evidence="2">
    <location>
        <begin position="46"/>
        <end position="69"/>
    </location>
</feature>
<dbReference type="Proteomes" id="UP001208570">
    <property type="component" value="Unassembled WGS sequence"/>
</dbReference>
<reference evidence="3" key="1">
    <citation type="journal article" date="2023" name="Mol. Biol. Evol.">
        <title>Third-Generation Sequencing Reveals the Adaptive Role of the Epigenome in Three Deep-Sea Polychaetes.</title>
        <authorList>
            <person name="Perez M."/>
            <person name="Aroh O."/>
            <person name="Sun Y."/>
            <person name="Lan Y."/>
            <person name="Juniper S.K."/>
            <person name="Young C.R."/>
            <person name="Angers B."/>
            <person name="Qian P.Y."/>
        </authorList>
    </citation>
    <scope>NUCLEOTIDE SEQUENCE</scope>
    <source>
        <strain evidence="3">P08H-3</strain>
    </source>
</reference>
<keyword evidence="2" id="KW-0812">Transmembrane</keyword>
<sequence length="126" mass="14352">MDQHTANNCKRLCPEFSYLTTSENLLSTEVPTTTTRGQNQYLRVTVLMLSAFLVLSLLFGLIMFVLFCFRKSLMRCWRIVLRIRTGSNVVKEKMPIQVTEDVTSTTPLSPNTGQTVLQSQQTETIE</sequence>
<evidence type="ECO:0000256" key="2">
    <source>
        <dbReference type="SAM" id="Phobius"/>
    </source>
</evidence>
<comment type="caution">
    <text evidence="3">The sequence shown here is derived from an EMBL/GenBank/DDBJ whole genome shotgun (WGS) entry which is preliminary data.</text>
</comment>
<feature type="region of interest" description="Disordered" evidence="1">
    <location>
        <begin position="101"/>
        <end position="126"/>
    </location>
</feature>
<name>A0AAD9JK21_9ANNE</name>